<dbReference type="SUPFAM" id="SSF55021">
    <property type="entry name" value="ACT-like"/>
    <property type="match status" value="1"/>
</dbReference>
<dbReference type="Pfam" id="PF02153">
    <property type="entry name" value="PDH_N"/>
    <property type="match status" value="1"/>
</dbReference>
<dbReference type="GO" id="GO:0070403">
    <property type="term" value="F:NAD+ binding"/>
    <property type="evidence" value="ECO:0007669"/>
    <property type="project" value="InterPro"/>
</dbReference>
<dbReference type="Pfam" id="PF01842">
    <property type="entry name" value="ACT"/>
    <property type="match status" value="1"/>
</dbReference>
<evidence type="ECO:0000313" key="12">
    <source>
        <dbReference type="EMBL" id="HHE55638.1"/>
    </source>
</evidence>
<dbReference type="InterPro" id="IPR008927">
    <property type="entry name" value="6-PGluconate_DH-like_C_sf"/>
</dbReference>
<dbReference type="PANTHER" id="PTHR21363:SF0">
    <property type="entry name" value="PREPHENATE DEHYDROGENASE [NADP(+)]"/>
    <property type="match status" value="1"/>
</dbReference>
<evidence type="ECO:0000259" key="11">
    <source>
        <dbReference type="PROSITE" id="PS51671"/>
    </source>
</evidence>
<dbReference type="InterPro" id="IPR046826">
    <property type="entry name" value="PDH_N"/>
</dbReference>
<dbReference type="PROSITE" id="PS51176">
    <property type="entry name" value="PDH_ADH"/>
    <property type="match status" value="1"/>
</dbReference>
<evidence type="ECO:0000256" key="5">
    <source>
        <dbReference type="ARBA" id="ARBA00023002"/>
    </source>
</evidence>
<accession>A0A7V5H6Y8</accession>
<dbReference type="InterPro" id="IPR002912">
    <property type="entry name" value="ACT_dom"/>
</dbReference>
<reference evidence="12" key="1">
    <citation type="journal article" date="2020" name="mSystems">
        <title>Genome- and Community-Level Interaction Insights into Carbon Utilization and Element Cycling Functions of Hydrothermarchaeota in Hydrothermal Sediment.</title>
        <authorList>
            <person name="Zhou Z."/>
            <person name="Liu Y."/>
            <person name="Xu W."/>
            <person name="Pan J."/>
            <person name="Luo Z.H."/>
            <person name="Li M."/>
        </authorList>
    </citation>
    <scope>NUCLEOTIDE SEQUENCE [LARGE SCALE GENOMIC DNA]</scope>
    <source>
        <strain evidence="12">HyVt-76</strain>
    </source>
</reference>
<protein>
    <recommendedName>
        <fullName evidence="3">Prephenate dehydrogenase</fullName>
        <ecNumber evidence="2">1.3.1.12</ecNumber>
    </recommendedName>
</protein>
<comment type="caution">
    <text evidence="12">The sequence shown here is derived from an EMBL/GenBank/DDBJ whole genome shotgun (WGS) entry which is preliminary data.</text>
</comment>
<evidence type="ECO:0000256" key="9">
    <source>
        <dbReference type="SAM" id="Coils"/>
    </source>
</evidence>
<proteinExistence type="predicted"/>
<evidence type="ECO:0000256" key="7">
    <source>
        <dbReference type="ARBA" id="ARBA00023141"/>
    </source>
</evidence>
<dbReference type="SUPFAM" id="SSF51735">
    <property type="entry name" value="NAD(P)-binding Rossmann-fold domains"/>
    <property type="match status" value="1"/>
</dbReference>
<feature type="domain" description="Prephenate/arogenate dehydrogenase" evidence="10">
    <location>
        <begin position="1"/>
        <end position="290"/>
    </location>
</feature>
<dbReference type="Pfam" id="PF20463">
    <property type="entry name" value="PDH_C"/>
    <property type="match status" value="1"/>
</dbReference>
<evidence type="ECO:0000256" key="3">
    <source>
        <dbReference type="ARBA" id="ARBA00016891"/>
    </source>
</evidence>
<evidence type="ECO:0000256" key="8">
    <source>
        <dbReference type="ARBA" id="ARBA00049260"/>
    </source>
</evidence>
<gene>
    <name evidence="12" type="ORF">ENL21_07640</name>
</gene>
<dbReference type="GO" id="GO:0004665">
    <property type="term" value="F:prephenate dehydrogenase (NADP+) activity"/>
    <property type="evidence" value="ECO:0007669"/>
    <property type="project" value="InterPro"/>
</dbReference>
<keyword evidence="6" id="KW-0520">NAD</keyword>
<keyword evidence="9" id="KW-0175">Coiled coil</keyword>
<dbReference type="UniPathway" id="UPA00122">
    <property type="reaction ID" value="UER00961"/>
</dbReference>
<name>A0A7V5H6Y8_CALAY</name>
<keyword evidence="4" id="KW-0827">Tyrosine biosynthesis</keyword>
<comment type="pathway">
    <text evidence="1">Amino-acid biosynthesis; L-tyrosine biosynthesis; (4-hydroxyphenyl)pyruvate from prephenate (NAD(+) route): step 1/1.</text>
</comment>
<keyword evidence="5" id="KW-0560">Oxidoreductase</keyword>
<feature type="domain" description="ACT" evidence="11">
    <location>
        <begin position="288"/>
        <end position="358"/>
    </location>
</feature>
<comment type="catalytic activity">
    <reaction evidence="8">
        <text>prephenate + NAD(+) = 3-(4-hydroxyphenyl)pyruvate + CO2 + NADH</text>
        <dbReference type="Rhea" id="RHEA:13869"/>
        <dbReference type="ChEBI" id="CHEBI:16526"/>
        <dbReference type="ChEBI" id="CHEBI:29934"/>
        <dbReference type="ChEBI" id="CHEBI:36242"/>
        <dbReference type="ChEBI" id="CHEBI:57540"/>
        <dbReference type="ChEBI" id="CHEBI:57945"/>
        <dbReference type="EC" id="1.3.1.12"/>
    </reaction>
</comment>
<sequence>MKIVISGLGLMGSSLALAIKNKHPETEIWGYDFPSIISQALEKKIIDKAVKNWPESCAEADIVFLATPIQIIEKQLRELNKIVGKNTIVTDLGSTKQNVHRIVDALNFSGTFIGGHPMTGSEKSGLEAANPLLYENAVYILTGINSENQEFADNKLISLLEDIKARVLLLTPEAHDEIMAMISHLPQLIAINLVNMVGKRNNPDKPYLDLAAGGFRDLTRIASSNFSIWKDILERNRENIKKALQELIELLEKQSQNIGDLSEDFHSANYYRQQIPKASKGFLHPLIDVLVYVQDEPGTIARMSNALAEQGINIRDIELLKVREKEGGVFRISFADLEEAKQAITILNNNNFRAFLRE</sequence>
<dbReference type="InterPro" id="IPR003099">
    <property type="entry name" value="Prephen_DH"/>
</dbReference>
<evidence type="ECO:0000256" key="4">
    <source>
        <dbReference type="ARBA" id="ARBA00022498"/>
    </source>
</evidence>
<feature type="coiled-coil region" evidence="9">
    <location>
        <begin position="230"/>
        <end position="264"/>
    </location>
</feature>
<dbReference type="FunFam" id="3.40.50.720:FF:000208">
    <property type="entry name" value="Prephenate dehydrogenase"/>
    <property type="match status" value="1"/>
</dbReference>
<organism evidence="12">
    <name type="scientific">Caldithrix abyssi</name>
    <dbReference type="NCBI Taxonomy" id="187145"/>
    <lineage>
        <taxon>Bacteria</taxon>
        <taxon>Pseudomonadati</taxon>
        <taxon>Calditrichota</taxon>
        <taxon>Calditrichia</taxon>
        <taxon>Calditrichales</taxon>
        <taxon>Calditrichaceae</taxon>
        <taxon>Caldithrix</taxon>
    </lineage>
</organism>
<dbReference type="GO" id="GO:0006571">
    <property type="term" value="P:tyrosine biosynthetic process"/>
    <property type="evidence" value="ECO:0007669"/>
    <property type="project" value="UniProtKB-UniPathway"/>
</dbReference>
<dbReference type="AlphaFoldDB" id="A0A7V5H6Y8"/>
<dbReference type="Gene3D" id="3.30.70.260">
    <property type="match status" value="1"/>
</dbReference>
<dbReference type="SUPFAM" id="SSF48179">
    <property type="entry name" value="6-phosphogluconate dehydrogenase C-terminal domain-like"/>
    <property type="match status" value="1"/>
</dbReference>
<evidence type="ECO:0000256" key="1">
    <source>
        <dbReference type="ARBA" id="ARBA00005067"/>
    </source>
</evidence>
<keyword evidence="7" id="KW-0057">Aromatic amino acid biosynthesis</keyword>
<evidence type="ECO:0000256" key="6">
    <source>
        <dbReference type="ARBA" id="ARBA00023027"/>
    </source>
</evidence>
<dbReference type="GO" id="GO:0008977">
    <property type="term" value="F:prephenate dehydrogenase (NAD+) activity"/>
    <property type="evidence" value="ECO:0007669"/>
    <property type="project" value="UniProtKB-EC"/>
</dbReference>
<dbReference type="PANTHER" id="PTHR21363">
    <property type="entry name" value="PREPHENATE DEHYDROGENASE"/>
    <property type="match status" value="1"/>
</dbReference>
<dbReference type="PROSITE" id="PS51671">
    <property type="entry name" value="ACT"/>
    <property type="match status" value="1"/>
</dbReference>
<dbReference type="EC" id="1.3.1.12" evidence="2"/>
<dbReference type="Proteomes" id="UP000886111">
    <property type="component" value="Unassembled WGS sequence"/>
</dbReference>
<dbReference type="InterPro" id="IPR045865">
    <property type="entry name" value="ACT-like_dom_sf"/>
</dbReference>
<dbReference type="InterPro" id="IPR050812">
    <property type="entry name" value="Preph/Arog_dehydrog"/>
</dbReference>
<dbReference type="InterPro" id="IPR036291">
    <property type="entry name" value="NAD(P)-bd_dom_sf"/>
</dbReference>
<dbReference type="InterPro" id="IPR046825">
    <property type="entry name" value="PDH_C"/>
</dbReference>
<dbReference type="Gene3D" id="1.10.3660.10">
    <property type="entry name" value="6-phosphogluconate dehydrogenase C-terminal like domain"/>
    <property type="match status" value="1"/>
</dbReference>
<evidence type="ECO:0000259" key="10">
    <source>
        <dbReference type="PROSITE" id="PS51176"/>
    </source>
</evidence>
<keyword evidence="7" id="KW-0028">Amino-acid biosynthesis</keyword>
<dbReference type="Gene3D" id="3.40.50.720">
    <property type="entry name" value="NAD(P)-binding Rossmann-like Domain"/>
    <property type="match status" value="1"/>
</dbReference>
<dbReference type="EMBL" id="DRTD01000567">
    <property type="protein sequence ID" value="HHE55638.1"/>
    <property type="molecule type" value="Genomic_DNA"/>
</dbReference>
<evidence type="ECO:0000256" key="2">
    <source>
        <dbReference type="ARBA" id="ARBA00012068"/>
    </source>
</evidence>